<dbReference type="AlphaFoldDB" id="A0A9N7W0S0"/>
<comment type="caution">
    <text evidence="1">The sequence shown here is derived from an EMBL/GenBank/DDBJ whole genome shotgun (WGS) entry which is preliminary data.</text>
</comment>
<organism evidence="1 2">
    <name type="scientific">Pleuronectes platessa</name>
    <name type="common">European plaice</name>
    <dbReference type="NCBI Taxonomy" id="8262"/>
    <lineage>
        <taxon>Eukaryota</taxon>
        <taxon>Metazoa</taxon>
        <taxon>Chordata</taxon>
        <taxon>Craniata</taxon>
        <taxon>Vertebrata</taxon>
        <taxon>Euteleostomi</taxon>
        <taxon>Actinopterygii</taxon>
        <taxon>Neopterygii</taxon>
        <taxon>Teleostei</taxon>
        <taxon>Neoteleostei</taxon>
        <taxon>Acanthomorphata</taxon>
        <taxon>Carangaria</taxon>
        <taxon>Pleuronectiformes</taxon>
        <taxon>Pleuronectoidei</taxon>
        <taxon>Pleuronectidae</taxon>
        <taxon>Pleuronectes</taxon>
    </lineage>
</organism>
<dbReference type="Proteomes" id="UP001153269">
    <property type="component" value="Unassembled WGS sequence"/>
</dbReference>
<protein>
    <submittedName>
        <fullName evidence="1">Uncharacterized protein</fullName>
    </submittedName>
</protein>
<keyword evidence="2" id="KW-1185">Reference proteome</keyword>
<gene>
    <name evidence="1" type="ORF">PLEPLA_LOCUS48549</name>
</gene>
<reference evidence="1" key="1">
    <citation type="submission" date="2020-03" db="EMBL/GenBank/DDBJ databases">
        <authorList>
            <person name="Weist P."/>
        </authorList>
    </citation>
    <scope>NUCLEOTIDE SEQUENCE</scope>
</reference>
<sequence>MIIVSTDTTCSPTFNDTSEVLSKGSDLKIHSRATWVLSPIVDDDTTEEVSWSSDEAAEITAAATASDLTIVSTDTTCSPPFNDTNNYSLVISHSPQLIESQHVLTLQP</sequence>
<evidence type="ECO:0000313" key="2">
    <source>
        <dbReference type="Proteomes" id="UP001153269"/>
    </source>
</evidence>
<name>A0A9N7W0S0_PLEPL</name>
<accession>A0A9N7W0S0</accession>
<evidence type="ECO:0000313" key="1">
    <source>
        <dbReference type="EMBL" id="CAB1460698.1"/>
    </source>
</evidence>
<proteinExistence type="predicted"/>
<dbReference type="EMBL" id="CADEAL010004490">
    <property type="protein sequence ID" value="CAB1460698.1"/>
    <property type="molecule type" value="Genomic_DNA"/>
</dbReference>